<comment type="caution">
    <text evidence="2">The sequence shown here is derived from an EMBL/GenBank/DDBJ whole genome shotgun (WGS) entry which is preliminary data.</text>
</comment>
<dbReference type="PANTHER" id="PTHR31876">
    <property type="entry name" value="COV-LIKE PROTEIN 1"/>
    <property type="match status" value="1"/>
</dbReference>
<dbReference type="EMBL" id="JACMSC010000014">
    <property type="protein sequence ID" value="KAG6489628.1"/>
    <property type="molecule type" value="Genomic_DNA"/>
</dbReference>
<evidence type="ECO:0000313" key="3">
    <source>
        <dbReference type="Proteomes" id="UP000734854"/>
    </source>
</evidence>
<keyword evidence="3" id="KW-1185">Reference proteome</keyword>
<dbReference type="InterPro" id="IPR007462">
    <property type="entry name" value="COV1-like"/>
</dbReference>
<dbReference type="AlphaFoldDB" id="A0A8J5FKY6"/>
<organism evidence="2 3">
    <name type="scientific">Zingiber officinale</name>
    <name type="common">Ginger</name>
    <name type="synonym">Amomum zingiber</name>
    <dbReference type="NCBI Taxonomy" id="94328"/>
    <lineage>
        <taxon>Eukaryota</taxon>
        <taxon>Viridiplantae</taxon>
        <taxon>Streptophyta</taxon>
        <taxon>Embryophyta</taxon>
        <taxon>Tracheophyta</taxon>
        <taxon>Spermatophyta</taxon>
        <taxon>Magnoliopsida</taxon>
        <taxon>Liliopsida</taxon>
        <taxon>Zingiberales</taxon>
        <taxon>Zingiberaceae</taxon>
        <taxon>Zingiber</taxon>
    </lineage>
</organism>
<evidence type="ECO:0000313" key="2">
    <source>
        <dbReference type="EMBL" id="KAG6489628.1"/>
    </source>
</evidence>
<protein>
    <submittedName>
        <fullName evidence="2">Uncharacterized protein</fullName>
    </submittedName>
</protein>
<name>A0A8J5FKY6_ZINOF</name>
<accession>A0A8J5FKY6</accession>
<reference evidence="2 3" key="1">
    <citation type="submission" date="2020-08" db="EMBL/GenBank/DDBJ databases">
        <title>Plant Genome Project.</title>
        <authorList>
            <person name="Zhang R.-G."/>
        </authorList>
    </citation>
    <scope>NUCLEOTIDE SEQUENCE [LARGE SCALE GENOMIC DNA]</scope>
    <source>
        <tissue evidence="2">Rhizome</tissue>
    </source>
</reference>
<dbReference type="PANTHER" id="PTHR31876:SF15">
    <property type="entry name" value="COV-LIKE PROTEIN 1"/>
    <property type="match status" value="1"/>
</dbReference>
<dbReference type="Proteomes" id="UP000734854">
    <property type="component" value="Unassembled WGS sequence"/>
</dbReference>
<sequence>MGEEGSPSSMGSLERDRELLIPVSMELHGSTNASSSSSHHHSGREHTYSVEEELYCVYVPTNHLYVGDIFLVSSKDIIRPNLSVREGIEIVVSTGMSMPQILTTLDPHMVPVDRTKI</sequence>
<proteinExistence type="predicted"/>
<gene>
    <name evidence="2" type="ORF">ZIOFF_050903</name>
</gene>
<evidence type="ECO:0000256" key="1">
    <source>
        <dbReference type="SAM" id="MobiDB-lite"/>
    </source>
</evidence>
<dbReference type="GO" id="GO:0005794">
    <property type="term" value="C:Golgi apparatus"/>
    <property type="evidence" value="ECO:0007669"/>
    <property type="project" value="TreeGrafter"/>
</dbReference>
<feature type="region of interest" description="Disordered" evidence="1">
    <location>
        <begin position="24"/>
        <end position="45"/>
    </location>
</feature>